<proteinExistence type="predicted"/>
<comment type="caution">
    <text evidence="3">The sequence shown here is derived from an EMBL/GenBank/DDBJ whole genome shotgun (WGS) entry which is preliminary data.</text>
</comment>
<dbReference type="EMBL" id="SNXS01000007">
    <property type="protein sequence ID" value="TDP62494.1"/>
    <property type="molecule type" value="Genomic_DNA"/>
</dbReference>
<name>A0A4R6QKN4_9BURK</name>
<feature type="domain" description="YMGG-like Gly-zipper" evidence="2">
    <location>
        <begin position="27"/>
        <end position="63"/>
    </location>
</feature>
<dbReference type="Pfam" id="PF13441">
    <property type="entry name" value="Gly-zipper_YMGG"/>
    <property type="match status" value="1"/>
</dbReference>
<dbReference type="InterPro" id="IPR027367">
    <property type="entry name" value="Gly-zipper_YMGG"/>
</dbReference>
<feature type="signal peptide" evidence="1">
    <location>
        <begin position="1"/>
        <end position="23"/>
    </location>
</feature>
<dbReference type="RefSeq" id="WP_133702962.1">
    <property type="nucleotide sequence ID" value="NZ_SNXS01000007.1"/>
</dbReference>
<evidence type="ECO:0000313" key="3">
    <source>
        <dbReference type="EMBL" id="TDP62494.1"/>
    </source>
</evidence>
<evidence type="ECO:0000256" key="1">
    <source>
        <dbReference type="SAM" id="SignalP"/>
    </source>
</evidence>
<sequence length="69" mass="6553">MNRSTIPYAFAALIIAISSTGCSSMSRNTVTGAGIGGVAGAVITGGSPTGAAVGAVVGGVIGNEIDKKK</sequence>
<dbReference type="Proteomes" id="UP000295361">
    <property type="component" value="Unassembled WGS sequence"/>
</dbReference>
<keyword evidence="4" id="KW-1185">Reference proteome</keyword>
<reference evidence="3 4" key="1">
    <citation type="submission" date="2019-03" db="EMBL/GenBank/DDBJ databases">
        <title>Genomic Encyclopedia of Type Strains, Phase IV (KMG-IV): sequencing the most valuable type-strain genomes for metagenomic binning, comparative biology and taxonomic classification.</title>
        <authorList>
            <person name="Goeker M."/>
        </authorList>
    </citation>
    <scope>NUCLEOTIDE SEQUENCE [LARGE SCALE GENOMIC DNA]</scope>
    <source>
        <strain evidence="3 4">DSM 16998</strain>
    </source>
</reference>
<protein>
    <submittedName>
        <fullName evidence="3">Osmotically inducible lipoprotein OsmB</fullName>
    </submittedName>
</protein>
<feature type="chain" id="PRO_5020305896" evidence="1">
    <location>
        <begin position="24"/>
        <end position="69"/>
    </location>
</feature>
<dbReference type="FunCoup" id="A0A4R6QKN4">
    <property type="interactions" value="7"/>
</dbReference>
<evidence type="ECO:0000313" key="4">
    <source>
        <dbReference type="Proteomes" id="UP000295361"/>
    </source>
</evidence>
<keyword evidence="3" id="KW-0449">Lipoprotein</keyword>
<dbReference type="PROSITE" id="PS51257">
    <property type="entry name" value="PROKAR_LIPOPROTEIN"/>
    <property type="match status" value="1"/>
</dbReference>
<dbReference type="AlphaFoldDB" id="A0A4R6QKN4"/>
<keyword evidence="1" id="KW-0732">Signal</keyword>
<gene>
    <name evidence="3" type="ORF">DES47_10772</name>
</gene>
<dbReference type="InParanoid" id="A0A4R6QKN4"/>
<evidence type="ECO:0000259" key="2">
    <source>
        <dbReference type="Pfam" id="PF13441"/>
    </source>
</evidence>
<accession>A0A4R6QKN4</accession>
<organism evidence="3 4">
    <name type="scientific">Roseateles toxinivorans</name>
    <dbReference type="NCBI Taxonomy" id="270368"/>
    <lineage>
        <taxon>Bacteria</taxon>
        <taxon>Pseudomonadati</taxon>
        <taxon>Pseudomonadota</taxon>
        <taxon>Betaproteobacteria</taxon>
        <taxon>Burkholderiales</taxon>
        <taxon>Sphaerotilaceae</taxon>
        <taxon>Roseateles</taxon>
    </lineage>
</organism>